<dbReference type="RefSeq" id="WP_308458758.1">
    <property type="nucleotide sequence ID" value="NZ_JAJEPS010000002.1"/>
</dbReference>
<dbReference type="Proteomes" id="UP001198220">
    <property type="component" value="Unassembled WGS sequence"/>
</dbReference>
<dbReference type="Gene3D" id="3.30.1330.70">
    <property type="entry name" value="Holliday junction resolvase RusA"/>
    <property type="match status" value="1"/>
</dbReference>
<organism evidence="1 2">
    <name type="scientific">Hominiventricola filiformis</name>
    <dbReference type="NCBI Taxonomy" id="2885352"/>
    <lineage>
        <taxon>Bacteria</taxon>
        <taxon>Bacillati</taxon>
        <taxon>Bacillota</taxon>
        <taxon>Clostridia</taxon>
        <taxon>Lachnospirales</taxon>
        <taxon>Lachnospiraceae</taxon>
        <taxon>Hominiventricola</taxon>
    </lineage>
</organism>
<gene>
    <name evidence="1" type="ORF">LKD36_03805</name>
</gene>
<dbReference type="GO" id="GO:0006310">
    <property type="term" value="P:DNA recombination"/>
    <property type="evidence" value="ECO:0007669"/>
    <property type="project" value="InterPro"/>
</dbReference>
<dbReference type="EMBL" id="JAJEPS010000002">
    <property type="protein sequence ID" value="MCC2125302.1"/>
    <property type="molecule type" value="Genomic_DNA"/>
</dbReference>
<reference evidence="1 2" key="1">
    <citation type="submission" date="2021-10" db="EMBL/GenBank/DDBJ databases">
        <title>Anaerobic single-cell dispensing facilitates the cultivation of human gut bacteria.</title>
        <authorList>
            <person name="Afrizal A."/>
        </authorList>
    </citation>
    <scope>NUCLEOTIDE SEQUENCE [LARGE SCALE GENOMIC DNA]</scope>
    <source>
        <strain evidence="1 2">CLA-AA-H276</strain>
    </source>
</reference>
<protein>
    <submittedName>
        <fullName evidence="1">Uncharacterized protein</fullName>
    </submittedName>
</protein>
<accession>A0AAE3DA18</accession>
<proteinExistence type="predicted"/>
<sequence>MKFKIEGRYWKGEKTFPSLNDYIHELGRNPKAGARIKSKFEGIACDAVRMGLKGHKVSGLVTLHYVFYEPEKGQRRDHMNVFSFADKVIQDALQKCGTLKDDSPKYVDGSQIKHEFHYTSGTPYIEVEIVEL</sequence>
<evidence type="ECO:0000313" key="1">
    <source>
        <dbReference type="EMBL" id="MCC2125302.1"/>
    </source>
</evidence>
<keyword evidence="2" id="KW-1185">Reference proteome</keyword>
<name>A0AAE3DA18_9FIRM</name>
<dbReference type="AlphaFoldDB" id="A0AAE3DA18"/>
<evidence type="ECO:0000313" key="2">
    <source>
        <dbReference type="Proteomes" id="UP001198220"/>
    </source>
</evidence>
<dbReference type="InterPro" id="IPR036614">
    <property type="entry name" value="RusA-like_sf"/>
</dbReference>
<dbReference type="GO" id="GO:0000287">
    <property type="term" value="F:magnesium ion binding"/>
    <property type="evidence" value="ECO:0007669"/>
    <property type="project" value="InterPro"/>
</dbReference>
<dbReference type="GO" id="GO:0006281">
    <property type="term" value="P:DNA repair"/>
    <property type="evidence" value="ECO:0007669"/>
    <property type="project" value="InterPro"/>
</dbReference>
<comment type="caution">
    <text evidence="1">The sequence shown here is derived from an EMBL/GenBank/DDBJ whole genome shotgun (WGS) entry which is preliminary data.</text>
</comment>
<dbReference type="SUPFAM" id="SSF103084">
    <property type="entry name" value="Holliday junction resolvase RusA"/>
    <property type="match status" value="1"/>
</dbReference>